<evidence type="ECO:0000256" key="3">
    <source>
        <dbReference type="ARBA" id="ARBA00022801"/>
    </source>
</evidence>
<dbReference type="PANTHER" id="PTHR11113:SF14">
    <property type="entry name" value="N-ACETYLGLUCOSAMINE-6-PHOSPHATE DEACETYLASE"/>
    <property type="match status" value="1"/>
</dbReference>
<evidence type="ECO:0000313" key="8">
    <source>
        <dbReference type="Proteomes" id="UP001523566"/>
    </source>
</evidence>
<proteinExistence type="inferred from homology"/>
<dbReference type="EC" id="3.5.1.25" evidence="7"/>
<dbReference type="PIRSF" id="PIRSF038994">
    <property type="entry name" value="NagA"/>
    <property type="match status" value="1"/>
</dbReference>
<dbReference type="Proteomes" id="UP001523566">
    <property type="component" value="Unassembled WGS sequence"/>
</dbReference>
<accession>A0ABT1EA50</accession>
<evidence type="ECO:0000313" key="7">
    <source>
        <dbReference type="EMBL" id="MCP1102687.1"/>
    </source>
</evidence>
<reference evidence="7 8" key="1">
    <citation type="journal article" date="2022" name="Genome Biol. Evol.">
        <title>Host diet, physiology and behaviors set the stage for Lachnospiraceae cladogenesis.</title>
        <authorList>
            <person name="Vera-Ponce De Leon A."/>
            <person name="Schneider M."/>
            <person name="Jahnes B.C."/>
            <person name="Sadowski V."/>
            <person name="Camuy-Velez L.A."/>
            <person name="Duan J."/>
            <person name="Sabree Z.L."/>
        </authorList>
    </citation>
    <scope>NUCLEOTIDE SEQUENCE [LARGE SCALE GENOMIC DNA]</scope>
    <source>
        <strain evidence="7 8">PAL113</strain>
    </source>
</reference>
<sequence length="367" mass="39648">MIIRNGLVFGEDGLYTSKDIFIEGGRIVSDKEGLSDRTSIDASGLKVIPGLIDIHSHGAAGYDFSDGSKKGLVEILKYQKSQGITSYCPTSMSLPEQMLMKAFKTAADLEKDEKNARIVGINMEGPFLDVVKKGAHRAEYIKKPDIEMFKKCNEISGNQIKIVTLAPDIKGGEKFIEELQNQVVIALGHTEADYETCIHGLKKGANHITHLYNAMLPLGHREPGLVGAAFDCENCTVELIGDGVHVHPSVVRMTFQLFGSKRVILVSDSMRATGMENGKYDLGGQTVVVENGKATLTDGTIAGSAVNLFTCVKRVISMGVPEGMALLAATRNPAKRIGIYHDTGSLTAGKRADIVLTDQNLNVLEVL</sequence>
<keyword evidence="4 5" id="KW-0119">Carbohydrate metabolism</keyword>
<keyword evidence="3 5" id="KW-0378">Hydrolase</keyword>
<comment type="similarity">
    <text evidence="1 5">Belongs to the metallo-dependent hydrolases superfamily. NagA family.</text>
</comment>
<dbReference type="GO" id="GO:0008448">
    <property type="term" value="F:N-acetylglucosamine-6-phosphate deacetylase activity"/>
    <property type="evidence" value="ECO:0007669"/>
    <property type="project" value="UniProtKB-EC"/>
</dbReference>
<evidence type="ECO:0000256" key="5">
    <source>
        <dbReference type="PIRNR" id="PIRNR038994"/>
    </source>
</evidence>
<dbReference type="PANTHER" id="PTHR11113">
    <property type="entry name" value="N-ACETYLGLUCOSAMINE-6-PHOSPHATE DEACETYLASE"/>
    <property type="match status" value="1"/>
</dbReference>
<keyword evidence="8" id="KW-1185">Reference proteome</keyword>
<dbReference type="InterPro" id="IPR011059">
    <property type="entry name" value="Metal-dep_hydrolase_composite"/>
</dbReference>
<dbReference type="EMBL" id="JAMZFW010000012">
    <property type="protein sequence ID" value="MCP1102687.1"/>
    <property type="molecule type" value="Genomic_DNA"/>
</dbReference>
<dbReference type="Gene3D" id="3.20.20.140">
    <property type="entry name" value="Metal-dependent hydrolases"/>
    <property type="match status" value="1"/>
</dbReference>
<dbReference type="InterPro" id="IPR006680">
    <property type="entry name" value="Amidohydro-rel"/>
</dbReference>
<organism evidence="7 8">
    <name type="scientific">Aequitasia blattaphilus</name>
    <dbReference type="NCBI Taxonomy" id="2949332"/>
    <lineage>
        <taxon>Bacteria</taxon>
        <taxon>Bacillati</taxon>
        <taxon>Bacillota</taxon>
        <taxon>Clostridia</taxon>
        <taxon>Lachnospirales</taxon>
        <taxon>Lachnospiraceae</taxon>
        <taxon>Aequitasia</taxon>
    </lineage>
</organism>
<dbReference type="SUPFAM" id="SSF51556">
    <property type="entry name" value="Metallo-dependent hydrolases"/>
    <property type="match status" value="1"/>
</dbReference>
<feature type="domain" description="Amidohydrolase-related" evidence="6">
    <location>
        <begin position="47"/>
        <end position="359"/>
    </location>
</feature>
<dbReference type="RefSeq" id="WP_262066471.1">
    <property type="nucleotide sequence ID" value="NZ_JAMXOD010000012.1"/>
</dbReference>
<dbReference type="SUPFAM" id="SSF51338">
    <property type="entry name" value="Composite domain of metallo-dependent hydrolases"/>
    <property type="match status" value="1"/>
</dbReference>
<dbReference type="InterPro" id="IPR032466">
    <property type="entry name" value="Metal_Hydrolase"/>
</dbReference>
<evidence type="ECO:0000256" key="1">
    <source>
        <dbReference type="ARBA" id="ARBA00010716"/>
    </source>
</evidence>
<dbReference type="NCBIfam" id="TIGR00221">
    <property type="entry name" value="nagA"/>
    <property type="match status" value="1"/>
</dbReference>
<name>A0ABT1EA50_9FIRM</name>
<protein>
    <submittedName>
        <fullName evidence="7">N-acetylglucosamine-6-phosphate deacetylase</fullName>
        <ecNumber evidence="7">3.5.1.25</ecNumber>
    </submittedName>
</protein>
<evidence type="ECO:0000259" key="6">
    <source>
        <dbReference type="Pfam" id="PF01979"/>
    </source>
</evidence>
<evidence type="ECO:0000256" key="2">
    <source>
        <dbReference type="ARBA" id="ARBA00022723"/>
    </source>
</evidence>
<evidence type="ECO:0000256" key="4">
    <source>
        <dbReference type="ARBA" id="ARBA00023277"/>
    </source>
</evidence>
<dbReference type="Gene3D" id="2.30.40.10">
    <property type="entry name" value="Urease, subunit C, domain 1"/>
    <property type="match status" value="1"/>
</dbReference>
<dbReference type="CDD" id="cd00854">
    <property type="entry name" value="NagA"/>
    <property type="match status" value="1"/>
</dbReference>
<comment type="caution">
    <text evidence="7">The sequence shown here is derived from an EMBL/GenBank/DDBJ whole genome shotgun (WGS) entry which is preliminary data.</text>
</comment>
<gene>
    <name evidence="7" type="primary">nagA</name>
    <name evidence="7" type="ORF">NK125_09690</name>
</gene>
<dbReference type="Pfam" id="PF01979">
    <property type="entry name" value="Amidohydro_1"/>
    <property type="match status" value="1"/>
</dbReference>
<keyword evidence="2" id="KW-0479">Metal-binding</keyword>
<dbReference type="InterPro" id="IPR003764">
    <property type="entry name" value="GlcNAc_6-P_deAcase"/>
</dbReference>